<dbReference type="InterPro" id="IPR045221">
    <property type="entry name" value="Sphingomyelin_synth-like"/>
</dbReference>
<proteinExistence type="inferred from homology"/>
<keyword evidence="5" id="KW-0746">Sphingolipid metabolism</keyword>
<comment type="subcellular location">
    <subcellularLocation>
        <location evidence="1">Membrane</location>
        <topology evidence="1">Multi-pass membrane protein</topology>
    </subcellularLocation>
</comment>
<evidence type="ECO:0000256" key="2">
    <source>
        <dbReference type="ARBA" id="ARBA00005441"/>
    </source>
</evidence>
<evidence type="ECO:0000256" key="1">
    <source>
        <dbReference type="ARBA" id="ARBA00004141"/>
    </source>
</evidence>
<dbReference type="CDD" id="cd01610">
    <property type="entry name" value="PAP2_like"/>
    <property type="match status" value="1"/>
</dbReference>
<evidence type="ECO:0000313" key="11">
    <source>
        <dbReference type="EMBL" id="KAK5982417.1"/>
    </source>
</evidence>
<dbReference type="AlphaFoldDB" id="A0AAN8FP20"/>
<organism evidence="11 12">
    <name type="scientific">Trichostrongylus colubriformis</name>
    <name type="common">Black scour worm</name>
    <dbReference type="NCBI Taxonomy" id="6319"/>
    <lineage>
        <taxon>Eukaryota</taxon>
        <taxon>Metazoa</taxon>
        <taxon>Ecdysozoa</taxon>
        <taxon>Nematoda</taxon>
        <taxon>Chromadorea</taxon>
        <taxon>Rhabditida</taxon>
        <taxon>Rhabditina</taxon>
        <taxon>Rhabditomorpha</taxon>
        <taxon>Strongyloidea</taxon>
        <taxon>Trichostrongylidae</taxon>
        <taxon>Trichostrongylus</taxon>
    </lineage>
</organism>
<dbReference type="PANTHER" id="PTHR21290:SF23">
    <property type="entry name" value="PHOSPHATIDYLCHOLINE:CERAMIDE CHOLINEPHOSPHOTRANSFERASE 2"/>
    <property type="match status" value="1"/>
</dbReference>
<keyword evidence="4 9" id="KW-0812">Transmembrane</keyword>
<feature type="transmembrane region" description="Helical" evidence="9">
    <location>
        <begin position="30"/>
        <end position="50"/>
    </location>
</feature>
<evidence type="ECO:0000256" key="3">
    <source>
        <dbReference type="ARBA" id="ARBA00022679"/>
    </source>
</evidence>
<dbReference type="GO" id="GO:0006686">
    <property type="term" value="P:sphingomyelin biosynthetic process"/>
    <property type="evidence" value="ECO:0007669"/>
    <property type="project" value="TreeGrafter"/>
</dbReference>
<keyword evidence="6 9" id="KW-1133">Transmembrane helix</keyword>
<dbReference type="InterPro" id="IPR036938">
    <property type="entry name" value="PAP2/HPO_sf"/>
</dbReference>
<name>A0AAN8FP20_TRICO</name>
<dbReference type="InterPro" id="IPR025749">
    <property type="entry name" value="Sphingomyelin_synth-like_dom"/>
</dbReference>
<evidence type="ECO:0000256" key="5">
    <source>
        <dbReference type="ARBA" id="ARBA00022919"/>
    </source>
</evidence>
<keyword evidence="12" id="KW-1185">Reference proteome</keyword>
<evidence type="ECO:0000256" key="7">
    <source>
        <dbReference type="ARBA" id="ARBA00023098"/>
    </source>
</evidence>
<feature type="domain" description="Sphingomyelin synthase-like" evidence="10">
    <location>
        <begin position="1"/>
        <end position="69"/>
    </location>
</feature>
<dbReference type="SUPFAM" id="SSF48317">
    <property type="entry name" value="Acid phosphatase/Vanadium-dependent haloperoxidase"/>
    <property type="match status" value="1"/>
</dbReference>
<evidence type="ECO:0000259" key="10">
    <source>
        <dbReference type="Pfam" id="PF14360"/>
    </source>
</evidence>
<keyword evidence="8 9" id="KW-0472">Membrane</keyword>
<dbReference type="PANTHER" id="PTHR21290">
    <property type="entry name" value="SPHINGOMYELIN SYNTHETASE"/>
    <property type="match status" value="1"/>
</dbReference>
<dbReference type="GO" id="GO:0047493">
    <property type="term" value="F:ceramide cholinephosphotransferase activity"/>
    <property type="evidence" value="ECO:0007669"/>
    <property type="project" value="TreeGrafter"/>
</dbReference>
<evidence type="ECO:0000256" key="8">
    <source>
        <dbReference type="ARBA" id="ARBA00023136"/>
    </source>
</evidence>
<dbReference type="GO" id="GO:0046513">
    <property type="term" value="P:ceramide biosynthetic process"/>
    <property type="evidence" value="ECO:0007669"/>
    <property type="project" value="TreeGrafter"/>
</dbReference>
<keyword evidence="7" id="KW-0443">Lipid metabolism</keyword>
<sequence>MLFSGHTTAISTSCFFLNYYTPHSLWPLKVVAISSCIFAMFCIVISRVHYSVDVVMGYWISSIIFSIYHGFCEVPHVLRPRNRPFRRLFLFWTMFELERHVPEGRIPNKLEWPLPRPKFIKEFFDEWDSQSKDTMAGRTAHWLTEHRVKLHF</sequence>
<dbReference type="GO" id="GO:0000139">
    <property type="term" value="C:Golgi membrane"/>
    <property type="evidence" value="ECO:0007669"/>
    <property type="project" value="TreeGrafter"/>
</dbReference>
<dbReference type="EMBL" id="WIXE01005150">
    <property type="protein sequence ID" value="KAK5982417.1"/>
    <property type="molecule type" value="Genomic_DNA"/>
</dbReference>
<keyword evidence="3" id="KW-0808">Transferase</keyword>
<dbReference type="GO" id="GO:0005886">
    <property type="term" value="C:plasma membrane"/>
    <property type="evidence" value="ECO:0007669"/>
    <property type="project" value="TreeGrafter"/>
</dbReference>
<evidence type="ECO:0000256" key="6">
    <source>
        <dbReference type="ARBA" id="ARBA00022989"/>
    </source>
</evidence>
<reference evidence="11 12" key="1">
    <citation type="submission" date="2019-10" db="EMBL/GenBank/DDBJ databases">
        <title>Assembly and Annotation for the nematode Trichostrongylus colubriformis.</title>
        <authorList>
            <person name="Martin J."/>
        </authorList>
    </citation>
    <scope>NUCLEOTIDE SEQUENCE [LARGE SCALE GENOMIC DNA]</scope>
    <source>
        <strain evidence="11">G859</strain>
        <tissue evidence="11">Whole worm</tissue>
    </source>
</reference>
<evidence type="ECO:0000313" key="12">
    <source>
        <dbReference type="Proteomes" id="UP001331761"/>
    </source>
</evidence>
<dbReference type="Pfam" id="PF14360">
    <property type="entry name" value="PAP2_C"/>
    <property type="match status" value="1"/>
</dbReference>
<accession>A0AAN8FP20</accession>
<evidence type="ECO:0000256" key="9">
    <source>
        <dbReference type="SAM" id="Phobius"/>
    </source>
</evidence>
<dbReference type="GO" id="GO:0033188">
    <property type="term" value="F:sphingomyelin synthase activity"/>
    <property type="evidence" value="ECO:0007669"/>
    <property type="project" value="TreeGrafter"/>
</dbReference>
<dbReference type="GO" id="GO:0005789">
    <property type="term" value="C:endoplasmic reticulum membrane"/>
    <property type="evidence" value="ECO:0007669"/>
    <property type="project" value="TreeGrafter"/>
</dbReference>
<dbReference type="Proteomes" id="UP001331761">
    <property type="component" value="Unassembled WGS sequence"/>
</dbReference>
<comment type="similarity">
    <text evidence="2">Belongs to the sphingomyelin synthase family.</text>
</comment>
<protein>
    <recommendedName>
        <fullName evidence="10">Sphingomyelin synthase-like domain-containing protein</fullName>
    </recommendedName>
</protein>
<comment type="caution">
    <text evidence="11">The sequence shown here is derived from an EMBL/GenBank/DDBJ whole genome shotgun (WGS) entry which is preliminary data.</text>
</comment>
<gene>
    <name evidence="11" type="ORF">GCK32_008437</name>
</gene>
<feature type="transmembrane region" description="Helical" evidence="9">
    <location>
        <begin position="56"/>
        <end position="78"/>
    </location>
</feature>
<evidence type="ECO:0000256" key="4">
    <source>
        <dbReference type="ARBA" id="ARBA00022692"/>
    </source>
</evidence>